<evidence type="ECO:0000313" key="10">
    <source>
        <dbReference type="Proteomes" id="UP001153076"/>
    </source>
</evidence>
<organism evidence="9 10">
    <name type="scientific">Carnegiea gigantea</name>
    <dbReference type="NCBI Taxonomy" id="171969"/>
    <lineage>
        <taxon>Eukaryota</taxon>
        <taxon>Viridiplantae</taxon>
        <taxon>Streptophyta</taxon>
        <taxon>Embryophyta</taxon>
        <taxon>Tracheophyta</taxon>
        <taxon>Spermatophyta</taxon>
        <taxon>Magnoliopsida</taxon>
        <taxon>eudicotyledons</taxon>
        <taxon>Gunneridae</taxon>
        <taxon>Pentapetalae</taxon>
        <taxon>Caryophyllales</taxon>
        <taxon>Cactineae</taxon>
        <taxon>Cactaceae</taxon>
        <taxon>Cactoideae</taxon>
        <taxon>Echinocereeae</taxon>
        <taxon>Carnegiea</taxon>
    </lineage>
</organism>
<evidence type="ECO:0000259" key="7">
    <source>
        <dbReference type="PROSITE" id="PS50090"/>
    </source>
</evidence>
<dbReference type="Proteomes" id="UP001153076">
    <property type="component" value="Unassembled WGS sequence"/>
</dbReference>
<dbReference type="OrthoDB" id="2143914at2759"/>
<dbReference type="InterPro" id="IPR017930">
    <property type="entry name" value="Myb_dom"/>
</dbReference>
<keyword evidence="5" id="KW-0804">Transcription</keyword>
<dbReference type="GO" id="GO:0005634">
    <property type="term" value="C:nucleus"/>
    <property type="evidence" value="ECO:0007669"/>
    <property type="project" value="UniProtKB-SubCell"/>
</dbReference>
<keyword evidence="3" id="KW-0805">Transcription regulation</keyword>
<dbReference type="InterPro" id="IPR001005">
    <property type="entry name" value="SANT/Myb"/>
</dbReference>
<evidence type="ECO:0000256" key="3">
    <source>
        <dbReference type="ARBA" id="ARBA00023015"/>
    </source>
</evidence>
<evidence type="ECO:0000256" key="1">
    <source>
        <dbReference type="ARBA" id="ARBA00004123"/>
    </source>
</evidence>
<evidence type="ECO:0000256" key="5">
    <source>
        <dbReference type="ARBA" id="ARBA00023163"/>
    </source>
</evidence>
<keyword evidence="4" id="KW-0238">DNA-binding</keyword>
<dbReference type="AlphaFoldDB" id="A0A9Q1KCH2"/>
<dbReference type="PROSITE" id="PS51294">
    <property type="entry name" value="HTH_MYB"/>
    <property type="match status" value="1"/>
</dbReference>
<dbReference type="PANTHER" id="PTHR47997">
    <property type="entry name" value="MYB DOMAIN PROTEIN 55"/>
    <property type="match status" value="1"/>
</dbReference>
<evidence type="ECO:0000259" key="8">
    <source>
        <dbReference type="PROSITE" id="PS51294"/>
    </source>
</evidence>
<sequence>MGKHSWCAKQKLRKGLWSPEEDKKLYNYVTHYGVGCWSSVPKLAATHLPGRTDNEIKNFWNSYIKKKLIKQGIDPQTHQTLNTQSQVLINNNNHPLENPSEASTLRAVKMEHSYSYPLTQFGASESGTNVDRLAYHQSHLRPGINLPQYSSCSSFVSLFPSLNTQETENMREVSLGCFSESLMFNEGGKECSSSSTNSNAAGLSWENGSETKLELECFQYPSNSDMVKMEGTFNGYETSAWEVANDHFDLY</sequence>
<evidence type="ECO:0000256" key="2">
    <source>
        <dbReference type="ARBA" id="ARBA00022737"/>
    </source>
</evidence>
<dbReference type="Pfam" id="PF00249">
    <property type="entry name" value="Myb_DNA-binding"/>
    <property type="match status" value="1"/>
</dbReference>
<evidence type="ECO:0000313" key="9">
    <source>
        <dbReference type="EMBL" id="KAJ8440328.1"/>
    </source>
</evidence>
<keyword evidence="6" id="KW-0539">Nucleus</keyword>
<keyword evidence="10" id="KW-1185">Reference proteome</keyword>
<comment type="caution">
    <text evidence="9">The sequence shown here is derived from an EMBL/GenBank/DDBJ whole genome shotgun (WGS) entry which is preliminary data.</text>
</comment>
<feature type="domain" description="Myb-like" evidence="7">
    <location>
        <begin position="9"/>
        <end position="64"/>
    </location>
</feature>
<dbReference type="GO" id="GO:0003677">
    <property type="term" value="F:DNA binding"/>
    <property type="evidence" value="ECO:0007669"/>
    <property type="project" value="UniProtKB-KW"/>
</dbReference>
<comment type="subcellular location">
    <subcellularLocation>
        <location evidence="1">Nucleus</location>
    </subcellularLocation>
</comment>
<keyword evidence="2" id="KW-0677">Repeat</keyword>
<dbReference type="EMBL" id="JAKOGI010000193">
    <property type="protein sequence ID" value="KAJ8440328.1"/>
    <property type="molecule type" value="Genomic_DNA"/>
</dbReference>
<accession>A0A9Q1KCH2</accession>
<feature type="domain" description="HTH myb-type" evidence="8">
    <location>
        <begin position="9"/>
        <end position="68"/>
    </location>
</feature>
<dbReference type="CDD" id="cd00167">
    <property type="entry name" value="SANT"/>
    <property type="match status" value="1"/>
</dbReference>
<evidence type="ECO:0000256" key="6">
    <source>
        <dbReference type="ARBA" id="ARBA00023242"/>
    </source>
</evidence>
<proteinExistence type="predicted"/>
<evidence type="ECO:0000256" key="4">
    <source>
        <dbReference type="ARBA" id="ARBA00023125"/>
    </source>
</evidence>
<dbReference type="PANTHER" id="PTHR47997:SF75">
    <property type="entry name" value="MYB DOMAIN PROTEIN 55"/>
    <property type="match status" value="1"/>
</dbReference>
<reference evidence="9" key="1">
    <citation type="submission" date="2022-04" db="EMBL/GenBank/DDBJ databases">
        <title>Carnegiea gigantea Genome sequencing and assembly v2.</title>
        <authorList>
            <person name="Copetti D."/>
            <person name="Sanderson M.J."/>
            <person name="Burquez A."/>
            <person name="Wojciechowski M.F."/>
        </authorList>
    </citation>
    <scope>NUCLEOTIDE SEQUENCE</scope>
    <source>
        <strain evidence="9">SGP5-SGP5p</strain>
        <tissue evidence="9">Aerial part</tissue>
    </source>
</reference>
<dbReference type="InterPro" id="IPR051953">
    <property type="entry name" value="Plant_SW-associated_TFs"/>
</dbReference>
<dbReference type="PROSITE" id="PS50090">
    <property type="entry name" value="MYB_LIKE"/>
    <property type="match status" value="1"/>
</dbReference>
<gene>
    <name evidence="9" type="ORF">Cgig2_012764</name>
</gene>
<protein>
    <submittedName>
        <fullName evidence="9">Uncharacterized protein</fullName>
    </submittedName>
</protein>
<name>A0A9Q1KCH2_9CARY</name>
<dbReference type="SUPFAM" id="SSF46689">
    <property type="entry name" value="Homeodomain-like"/>
    <property type="match status" value="1"/>
</dbReference>
<dbReference type="Gene3D" id="1.10.10.60">
    <property type="entry name" value="Homeodomain-like"/>
    <property type="match status" value="1"/>
</dbReference>
<dbReference type="SMART" id="SM00717">
    <property type="entry name" value="SANT"/>
    <property type="match status" value="1"/>
</dbReference>
<dbReference type="InterPro" id="IPR009057">
    <property type="entry name" value="Homeodomain-like_sf"/>
</dbReference>